<name>A0A370DCR0_9GAMM</name>
<organism evidence="4 5">
    <name type="scientific">endosymbiont of Escarpia spicata</name>
    <dbReference type="NCBI Taxonomy" id="2200908"/>
    <lineage>
        <taxon>Bacteria</taxon>
        <taxon>Pseudomonadati</taxon>
        <taxon>Pseudomonadota</taxon>
        <taxon>Gammaproteobacteria</taxon>
        <taxon>sulfur-oxidizing symbionts</taxon>
    </lineage>
</organism>
<comment type="caution">
    <text evidence="4">The sequence shown here is derived from an EMBL/GenBank/DDBJ whole genome shotgun (WGS) entry which is preliminary data.</text>
</comment>
<dbReference type="PANTHER" id="PTHR36449">
    <property type="entry name" value="ACETYLTRANSFERASE-RELATED"/>
    <property type="match status" value="1"/>
</dbReference>
<comment type="similarity">
    <text evidence="1">Belongs to the acetyltransferase family. GNAT subfamily.</text>
</comment>
<sequence length="174" mass="19872">MAFFQEFVLADQSQHDIKAFDCGKPDMDRFLARFAVKNMRLGLSRTWVLPVVSERQQAQKAQIAAYYSLAASTVVREEIPTNIKLPGYPVPVVLLARLAVEEQFKGQRLGEKTLITALRKSVELTDAGLPALNVILDVLDEDALGFYQRYEMFEPFTDDPMRLFVPMHTLRHIR</sequence>
<proteinExistence type="inferred from homology"/>
<keyword evidence="5" id="KW-1185">Reference proteome</keyword>
<accession>A0A370DCR0</accession>
<dbReference type="EMBL" id="QFXE01000021">
    <property type="protein sequence ID" value="RDH82077.1"/>
    <property type="molecule type" value="Genomic_DNA"/>
</dbReference>
<dbReference type="Gene3D" id="3.40.630.30">
    <property type="match status" value="1"/>
</dbReference>
<evidence type="ECO:0000256" key="3">
    <source>
        <dbReference type="ARBA" id="ARBA00023315"/>
    </source>
</evidence>
<evidence type="ECO:0000313" key="5">
    <source>
        <dbReference type="Proteomes" id="UP000254771"/>
    </source>
</evidence>
<dbReference type="Proteomes" id="UP000254771">
    <property type="component" value="Unassembled WGS sequence"/>
</dbReference>
<reference evidence="4 5" key="1">
    <citation type="journal article" date="2018" name="ISME J.">
        <title>Endosymbiont genomes yield clues of tubeworm success.</title>
        <authorList>
            <person name="Li Y."/>
            <person name="Liles M.R."/>
            <person name="Halanych K.M."/>
        </authorList>
    </citation>
    <scope>NUCLEOTIDE SEQUENCE [LARGE SCALE GENOMIC DNA]</scope>
    <source>
        <strain evidence="4">A1462</strain>
    </source>
</reference>
<keyword evidence="3" id="KW-0012">Acyltransferase</keyword>
<dbReference type="PANTHER" id="PTHR36449:SF1">
    <property type="entry name" value="ACETYLTRANSFERASE"/>
    <property type="match status" value="1"/>
</dbReference>
<evidence type="ECO:0000313" key="4">
    <source>
        <dbReference type="EMBL" id="RDH82077.1"/>
    </source>
</evidence>
<dbReference type="GO" id="GO:0016746">
    <property type="term" value="F:acyltransferase activity"/>
    <property type="evidence" value="ECO:0007669"/>
    <property type="project" value="UniProtKB-KW"/>
</dbReference>
<keyword evidence="2" id="KW-0808">Transferase</keyword>
<dbReference type="AlphaFoldDB" id="A0A370DCR0"/>
<evidence type="ECO:0000256" key="1">
    <source>
        <dbReference type="ARBA" id="ARBA00009342"/>
    </source>
</evidence>
<evidence type="ECO:0000256" key="2">
    <source>
        <dbReference type="ARBA" id="ARBA00022679"/>
    </source>
</evidence>
<protein>
    <submittedName>
        <fullName evidence="4">GNAT family N-acetyltransferase</fullName>
    </submittedName>
</protein>
<gene>
    <name evidence="4" type="ORF">DIZ78_16770</name>
</gene>